<feature type="repeat" description="ANK" evidence="3">
    <location>
        <begin position="452"/>
        <end position="485"/>
    </location>
</feature>
<dbReference type="PANTHER" id="PTHR24180:SF45">
    <property type="entry name" value="POLY [ADP-RIBOSE] POLYMERASE TANKYRASE"/>
    <property type="match status" value="1"/>
</dbReference>
<dbReference type="Proteomes" id="UP001519460">
    <property type="component" value="Unassembled WGS sequence"/>
</dbReference>
<reference evidence="5 6" key="1">
    <citation type="journal article" date="2023" name="Sci. Data">
        <title>Genome assembly of the Korean intertidal mud-creeper Batillaria attramentaria.</title>
        <authorList>
            <person name="Patra A.K."/>
            <person name="Ho P.T."/>
            <person name="Jun S."/>
            <person name="Lee S.J."/>
            <person name="Kim Y."/>
            <person name="Won Y.J."/>
        </authorList>
    </citation>
    <scope>NUCLEOTIDE SEQUENCE [LARGE SCALE GENOMIC DNA]</scope>
    <source>
        <strain evidence="5">Wonlab-2016</strain>
    </source>
</reference>
<dbReference type="SUPFAM" id="SSF48403">
    <property type="entry name" value="Ankyrin repeat"/>
    <property type="match status" value="2"/>
</dbReference>
<comment type="caution">
    <text evidence="5">The sequence shown here is derived from an EMBL/GenBank/DDBJ whole genome shotgun (WGS) entry which is preliminary data.</text>
</comment>
<proteinExistence type="predicted"/>
<feature type="repeat" description="ANK" evidence="3">
    <location>
        <begin position="228"/>
        <end position="260"/>
    </location>
</feature>
<protein>
    <recommendedName>
        <fullName evidence="7">Ankyrin repeat protein</fullName>
    </recommendedName>
</protein>
<dbReference type="InterPro" id="IPR002110">
    <property type="entry name" value="Ankyrin_rpt"/>
</dbReference>
<feature type="compositionally biased region" description="Acidic residues" evidence="4">
    <location>
        <begin position="622"/>
        <end position="639"/>
    </location>
</feature>
<evidence type="ECO:0000313" key="5">
    <source>
        <dbReference type="EMBL" id="KAK7505274.1"/>
    </source>
</evidence>
<evidence type="ECO:0000256" key="3">
    <source>
        <dbReference type="PROSITE-ProRule" id="PRU00023"/>
    </source>
</evidence>
<sequence length="660" mass="74672">LGFNPDFDHNQTMKASLRNAKENYISRGHYKIVRTVFHIAVDGLLRKPSEVQRGAQVVYLLRNMGAHINRQDQDGCTPLLRYLKCASAHPDVVEAFLRCNADVYITDKDGVYPLEVVTTSPTITDAVRDIFMKYVPGIWEAVEGDDAMNVRKLINEWCRVDVQKNGQTLLQLSLDIGTESIIRVVSGIRPSMEFAHCVLAGDVGTARKMLRLSQKLKLNINFRNMGDRGATPLFYALRQGNMAVVQLLLEYGARIDIMMKADAECDIPLYIAALETIPAIPTPLLKAITPNGPITVDCLFYKGKNVLFHCIDNDVDGALIEFILCKGSAYLVTQRIENNLCARDYADIHGCRKMVQAIDSAVSRWMFQEMGINREILVLQGYQYLPAPVKNSGDDVDSATDPFYKYLPLYQGDGQPLVHKAVLRGSYEMLELLAETLVYQHKQRLDSVRDQYFRTALHYAYGQEDGKQLVDLLLDYGASEFTMDRDSRSPLCFKDRRGQTLMRRLLEYQLRQDFRQPEPDPWSVPMPVPIIGYILSCSNGAHTPEDVTEKLAALPCSKSDLQKYRSLSDTKLHKISKSVNKSSTIASHLASLPDVVRTRMATRTYHKCLGMEKDYFPLPTDETYDEANENDEYSDEYGDAEGKDLLEEREFSKSPSCCIQ</sequence>
<evidence type="ECO:0000313" key="6">
    <source>
        <dbReference type="Proteomes" id="UP001519460"/>
    </source>
</evidence>
<dbReference type="EMBL" id="JACVVK020000011">
    <property type="protein sequence ID" value="KAK7505274.1"/>
    <property type="molecule type" value="Genomic_DNA"/>
</dbReference>
<evidence type="ECO:0000256" key="1">
    <source>
        <dbReference type="ARBA" id="ARBA00022737"/>
    </source>
</evidence>
<keyword evidence="2 3" id="KW-0040">ANK repeat</keyword>
<feature type="compositionally biased region" description="Basic and acidic residues" evidence="4">
    <location>
        <begin position="640"/>
        <end position="652"/>
    </location>
</feature>
<keyword evidence="1" id="KW-0677">Repeat</keyword>
<dbReference type="PANTHER" id="PTHR24180">
    <property type="entry name" value="CYCLIN-DEPENDENT KINASE INHIBITOR 2C-RELATED"/>
    <property type="match status" value="1"/>
</dbReference>
<keyword evidence="6" id="KW-1185">Reference proteome</keyword>
<evidence type="ECO:0000256" key="4">
    <source>
        <dbReference type="SAM" id="MobiDB-lite"/>
    </source>
</evidence>
<feature type="non-terminal residue" evidence="5">
    <location>
        <position position="1"/>
    </location>
</feature>
<dbReference type="PROSITE" id="PS50297">
    <property type="entry name" value="ANK_REP_REGION"/>
    <property type="match status" value="1"/>
</dbReference>
<feature type="region of interest" description="Disordered" evidence="4">
    <location>
        <begin position="619"/>
        <end position="660"/>
    </location>
</feature>
<accession>A0ABD0M0J1</accession>
<dbReference type="PROSITE" id="PS50088">
    <property type="entry name" value="ANK_REPEAT"/>
    <property type="match status" value="2"/>
</dbReference>
<organism evidence="5 6">
    <name type="scientific">Batillaria attramentaria</name>
    <dbReference type="NCBI Taxonomy" id="370345"/>
    <lineage>
        <taxon>Eukaryota</taxon>
        <taxon>Metazoa</taxon>
        <taxon>Spiralia</taxon>
        <taxon>Lophotrochozoa</taxon>
        <taxon>Mollusca</taxon>
        <taxon>Gastropoda</taxon>
        <taxon>Caenogastropoda</taxon>
        <taxon>Sorbeoconcha</taxon>
        <taxon>Cerithioidea</taxon>
        <taxon>Batillariidae</taxon>
        <taxon>Batillaria</taxon>
    </lineage>
</organism>
<gene>
    <name evidence="5" type="ORF">BaRGS_00003436</name>
</gene>
<dbReference type="InterPro" id="IPR051637">
    <property type="entry name" value="Ank_repeat_dom-contain_49"/>
</dbReference>
<dbReference type="SMART" id="SM00248">
    <property type="entry name" value="ANK"/>
    <property type="match status" value="4"/>
</dbReference>
<dbReference type="InterPro" id="IPR036770">
    <property type="entry name" value="Ankyrin_rpt-contain_sf"/>
</dbReference>
<dbReference type="AlphaFoldDB" id="A0ABD0M0J1"/>
<dbReference type="Gene3D" id="1.25.40.20">
    <property type="entry name" value="Ankyrin repeat-containing domain"/>
    <property type="match status" value="3"/>
</dbReference>
<name>A0ABD0M0J1_9CAEN</name>
<evidence type="ECO:0000256" key="2">
    <source>
        <dbReference type="ARBA" id="ARBA00023043"/>
    </source>
</evidence>
<evidence type="ECO:0008006" key="7">
    <source>
        <dbReference type="Google" id="ProtNLM"/>
    </source>
</evidence>
<dbReference type="Pfam" id="PF00023">
    <property type="entry name" value="Ank"/>
    <property type="match status" value="1"/>
</dbReference>